<sequence length="68" mass="7717">MPSKVIRLDEDAIALCLKYGKTVSEGIRAMDARITAQQNTEKPFDPKALEMMIRSCIRDELEVLSRGY</sequence>
<evidence type="ECO:0008006" key="3">
    <source>
        <dbReference type="Google" id="ProtNLM"/>
    </source>
</evidence>
<keyword evidence="2" id="KW-1185">Reference proteome</keyword>
<dbReference type="EMBL" id="JAPTGB010000014">
    <property type="protein sequence ID" value="MCZ0860984.1"/>
    <property type="molecule type" value="Genomic_DNA"/>
</dbReference>
<name>A0ABT4IGX0_9EURY</name>
<organism evidence="1 2">
    <name type="scientific">Methanocorpusculum petauri</name>
    <dbReference type="NCBI Taxonomy" id="3002863"/>
    <lineage>
        <taxon>Archaea</taxon>
        <taxon>Methanobacteriati</taxon>
        <taxon>Methanobacteriota</taxon>
        <taxon>Stenosarchaea group</taxon>
        <taxon>Methanomicrobia</taxon>
        <taxon>Methanomicrobiales</taxon>
        <taxon>Methanocorpusculaceae</taxon>
        <taxon>Methanocorpusculum</taxon>
    </lineage>
</organism>
<comment type="caution">
    <text evidence="1">The sequence shown here is derived from an EMBL/GenBank/DDBJ whole genome shotgun (WGS) entry which is preliminary data.</text>
</comment>
<gene>
    <name evidence="1" type="ORF">O0S10_07065</name>
</gene>
<accession>A0ABT4IGX0</accession>
<evidence type="ECO:0000313" key="2">
    <source>
        <dbReference type="Proteomes" id="UP001141422"/>
    </source>
</evidence>
<protein>
    <recommendedName>
        <fullName evidence="3">CopG family transcriptional regulator</fullName>
    </recommendedName>
</protein>
<dbReference type="RefSeq" id="WP_268925181.1">
    <property type="nucleotide sequence ID" value="NZ_JAPTGB010000014.1"/>
</dbReference>
<evidence type="ECO:0000313" key="1">
    <source>
        <dbReference type="EMBL" id="MCZ0860984.1"/>
    </source>
</evidence>
<reference evidence="1" key="1">
    <citation type="submission" date="2022-12" db="EMBL/GenBank/DDBJ databases">
        <title>Isolation and characterisation of novel Methanocorpusculum spp. from native Australian herbivores indicates the genus is ancestrally host-associated.</title>
        <authorList>
            <person name="Volmer J.G."/>
            <person name="Soo R.M."/>
            <person name="Evans P.N."/>
            <person name="Hoedt E.C."/>
            <person name="Astorga Alsina A.L."/>
            <person name="Woodcroft B.J."/>
            <person name="Tyson G.W."/>
            <person name="Hugenholtz P."/>
            <person name="Morrison M."/>
        </authorList>
    </citation>
    <scope>NUCLEOTIDE SEQUENCE</scope>
    <source>
        <strain evidence="1">MG</strain>
    </source>
</reference>
<proteinExistence type="predicted"/>
<dbReference type="Proteomes" id="UP001141422">
    <property type="component" value="Unassembled WGS sequence"/>
</dbReference>